<dbReference type="AlphaFoldDB" id="A0AAD5SNL9"/>
<gene>
    <name evidence="2" type="ORF">HK100_011012</name>
</gene>
<feature type="non-terminal residue" evidence="2">
    <location>
        <position position="128"/>
    </location>
</feature>
<comment type="caution">
    <text evidence="2">The sequence shown here is derived from an EMBL/GenBank/DDBJ whole genome shotgun (WGS) entry which is preliminary data.</text>
</comment>
<name>A0AAD5SNL9_9FUNG</name>
<proteinExistence type="predicted"/>
<accession>A0AAD5SNL9</accession>
<keyword evidence="3" id="KW-1185">Reference proteome</keyword>
<dbReference type="EMBL" id="JADGJH010006323">
    <property type="protein sequence ID" value="KAJ3077504.1"/>
    <property type="molecule type" value="Genomic_DNA"/>
</dbReference>
<sequence>MIEVPEEFLKLENPIRPNANQALKAKIQELEARIKRLNSNDSMSELTDNSLEEVNQALRSKIVDLEETIRQLRSKPGTNTPKTSNTEISLLNEIIGLMKENDFYETDSELFEIGKDLVFYVKKKDKVN</sequence>
<evidence type="ECO:0000256" key="1">
    <source>
        <dbReference type="SAM" id="Coils"/>
    </source>
</evidence>
<dbReference type="Proteomes" id="UP001211907">
    <property type="component" value="Unassembled WGS sequence"/>
</dbReference>
<organism evidence="2 3">
    <name type="scientific">Physocladia obscura</name>
    <dbReference type="NCBI Taxonomy" id="109957"/>
    <lineage>
        <taxon>Eukaryota</taxon>
        <taxon>Fungi</taxon>
        <taxon>Fungi incertae sedis</taxon>
        <taxon>Chytridiomycota</taxon>
        <taxon>Chytridiomycota incertae sedis</taxon>
        <taxon>Chytridiomycetes</taxon>
        <taxon>Chytridiales</taxon>
        <taxon>Chytriomycetaceae</taxon>
        <taxon>Physocladia</taxon>
    </lineage>
</organism>
<reference evidence="2" key="1">
    <citation type="submission" date="2020-05" db="EMBL/GenBank/DDBJ databases">
        <title>Phylogenomic resolution of chytrid fungi.</title>
        <authorList>
            <person name="Stajich J.E."/>
            <person name="Amses K."/>
            <person name="Simmons R."/>
            <person name="Seto K."/>
            <person name="Myers J."/>
            <person name="Bonds A."/>
            <person name="Quandt C.A."/>
            <person name="Barry K."/>
            <person name="Liu P."/>
            <person name="Grigoriev I."/>
            <person name="Longcore J.E."/>
            <person name="James T.Y."/>
        </authorList>
    </citation>
    <scope>NUCLEOTIDE SEQUENCE</scope>
    <source>
        <strain evidence="2">JEL0513</strain>
    </source>
</reference>
<protein>
    <submittedName>
        <fullName evidence="2">Uncharacterized protein</fullName>
    </submittedName>
</protein>
<feature type="coiled-coil region" evidence="1">
    <location>
        <begin position="20"/>
        <end position="75"/>
    </location>
</feature>
<evidence type="ECO:0000313" key="3">
    <source>
        <dbReference type="Proteomes" id="UP001211907"/>
    </source>
</evidence>
<keyword evidence="1" id="KW-0175">Coiled coil</keyword>
<evidence type="ECO:0000313" key="2">
    <source>
        <dbReference type="EMBL" id="KAJ3077504.1"/>
    </source>
</evidence>